<dbReference type="AlphaFoldDB" id="A0A8H6IQ44"/>
<keyword evidence="5 7" id="KW-0408">Iron</keyword>
<sequence length="510" mass="57335">MGSLLPTAIHLDTSLLSWHHLSSTIILLIVASGLLGALTQLTSKRLKVPIPLSEEIPDALSRKRSYASTARQLLDKYYLKFKNRPFGIDTMDGVKLVLPLEYLDELKSHPALSFKASIDNDALIEYTGIGGVEAWGAHQILSKMNPTLGAYIPVFQKYIQESLPRLLGRPTEWTLVNINDAMLELVAMMSARIMHSEEAARDPTWIKFSTHFVHTCIEYGTALKNWPPALRPLASRFMPVRKELKRQWAEGREIIARSLARKKALGGAPLENPPTMLDHLTSGQHAAKLDDLELQLTLQMTLAVASIHTTSSIVTQVLYDLAALPEFTDELRREVIEVKERNSGVLTKQALAEMKKLDSWMKESLRMNAPDLTTFQRMATKPLTLKGGTYIPAGTKMELPTSAINFDPAIYPSPETFDGMRSYRQRQQEGSEHKHSFVSVTRSELGWGFGRHACPGRFLSDVEIKLMMAEFLVNYEIKNPEGHPRYKNIEAGVNVLPDPTKEVMVRVRRD</sequence>
<accession>A0A8H6IQ44</accession>
<keyword evidence="7 8" id="KW-0349">Heme</keyword>
<comment type="caution">
    <text evidence="10">The sequence shown here is derived from an EMBL/GenBank/DDBJ whole genome shotgun (WGS) entry which is preliminary data.</text>
</comment>
<dbReference type="OrthoDB" id="1844152at2759"/>
<keyword evidence="9" id="KW-1133">Transmembrane helix</keyword>
<dbReference type="GO" id="GO:0016705">
    <property type="term" value="F:oxidoreductase activity, acting on paired donors, with incorporation or reduction of molecular oxygen"/>
    <property type="evidence" value="ECO:0007669"/>
    <property type="project" value="InterPro"/>
</dbReference>
<dbReference type="InterPro" id="IPR017972">
    <property type="entry name" value="Cyt_P450_CS"/>
</dbReference>
<comment type="cofactor">
    <cofactor evidence="1 7">
        <name>heme</name>
        <dbReference type="ChEBI" id="CHEBI:30413"/>
    </cofactor>
</comment>
<evidence type="ECO:0000256" key="9">
    <source>
        <dbReference type="SAM" id="Phobius"/>
    </source>
</evidence>
<feature type="transmembrane region" description="Helical" evidence="9">
    <location>
        <begin position="20"/>
        <end position="38"/>
    </location>
</feature>
<keyword evidence="11" id="KW-1185">Reference proteome</keyword>
<feature type="binding site" description="axial binding residue" evidence="7">
    <location>
        <position position="454"/>
    </location>
    <ligand>
        <name>heme</name>
        <dbReference type="ChEBI" id="CHEBI:30413"/>
    </ligand>
    <ligandPart>
        <name>Fe</name>
        <dbReference type="ChEBI" id="CHEBI:18248"/>
    </ligandPart>
</feature>
<proteinExistence type="inferred from homology"/>
<evidence type="ECO:0000256" key="6">
    <source>
        <dbReference type="ARBA" id="ARBA00023033"/>
    </source>
</evidence>
<dbReference type="Pfam" id="PF00067">
    <property type="entry name" value="p450"/>
    <property type="match status" value="1"/>
</dbReference>
<keyword evidence="6 8" id="KW-0503">Monooxygenase</keyword>
<dbReference type="GO" id="GO:0020037">
    <property type="term" value="F:heme binding"/>
    <property type="evidence" value="ECO:0007669"/>
    <property type="project" value="InterPro"/>
</dbReference>
<evidence type="ECO:0000313" key="11">
    <source>
        <dbReference type="Proteomes" id="UP000639643"/>
    </source>
</evidence>
<evidence type="ECO:0000256" key="7">
    <source>
        <dbReference type="PIRSR" id="PIRSR602403-1"/>
    </source>
</evidence>
<evidence type="ECO:0000256" key="3">
    <source>
        <dbReference type="ARBA" id="ARBA00022723"/>
    </source>
</evidence>
<evidence type="ECO:0000256" key="8">
    <source>
        <dbReference type="RuleBase" id="RU000461"/>
    </source>
</evidence>
<dbReference type="InterPro" id="IPR001128">
    <property type="entry name" value="Cyt_P450"/>
</dbReference>
<dbReference type="PRINTS" id="PR00465">
    <property type="entry name" value="EP450IV"/>
</dbReference>
<evidence type="ECO:0000313" key="10">
    <source>
        <dbReference type="EMBL" id="KAF6791372.1"/>
    </source>
</evidence>
<evidence type="ECO:0000256" key="4">
    <source>
        <dbReference type="ARBA" id="ARBA00023002"/>
    </source>
</evidence>
<dbReference type="CDD" id="cd11041">
    <property type="entry name" value="CYP503A1-like"/>
    <property type="match status" value="1"/>
</dbReference>
<dbReference type="PANTHER" id="PTHR46206:SF9">
    <property type="entry name" value="CYTOCHROME P450"/>
    <property type="match status" value="1"/>
</dbReference>
<keyword evidence="9" id="KW-0472">Membrane</keyword>
<dbReference type="GO" id="GO:0004497">
    <property type="term" value="F:monooxygenase activity"/>
    <property type="evidence" value="ECO:0007669"/>
    <property type="project" value="UniProtKB-KW"/>
</dbReference>
<protein>
    <submittedName>
        <fullName evidence="10">Cytochrome p450</fullName>
    </submittedName>
</protein>
<keyword evidence="9" id="KW-0812">Transmembrane</keyword>
<keyword evidence="4 8" id="KW-0560">Oxidoreductase</keyword>
<dbReference type="InterPro" id="IPR002403">
    <property type="entry name" value="Cyt_P450_E_grp-IV"/>
</dbReference>
<comment type="similarity">
    <text evidence="2 8">Belongs to the cytochrome P450 family.</text>
</comment>
<keyword evidence="3 7" id="KW-0479">Metal-binding</keyword>
<dbReference type="PROSITE" id="PS00086">
    <property type="entry name" value="CYTOCHROME_P450"/>
    <property type="match status" value="1"/>
</dbReference>
<evidence type="ECO:0000256" key="5">
    <source>
        <dbReference type="ARBA" id="ARBA00023004"/>
    </source>
</evidence>
<organism evidence="10 11">
    <name type="scientific">Colletotrichum musicola</name>
    <dbReference type="NCBI Taxonomy" id="2175873"/>
    <lineage>
        <taxon>Eukaryota</taxon>
        <taxon>Fungi</taxon>
        <taxon>Dikarya</taxon>
        <taxon>Ascomycota</taxon>
        <taxon>Pezizomycotina</taxon>
        <taxon>Sordariomycetes</taxon>
        <taxon>Hypocreomycetidae</taxon>
        <taxon>Glomerellales</taxon>
        <taxon>Glomerellaceae</taxon>
        <taxon>Colletotrichum</taxon>
        <taxon>Colletotrichum orchidearum species complex</taxon>
    </lineage>
</organism>
<dbReference type="SUPFAM" id="SSF48264">
    <property type="entry name" value="Cytochrome P450"/>
    <property type="match status" value="1"/>
</dbReference>
<dbReference type="Gene3D" id="1.10.630.10">
    <property type="entry name" value="Cytochrome P450"/>
    <property type="match status" value="1"/>
</dbReference>
<dbReference type="InterPro" id="IPR036396">
    <property type="entry name" value="Cyt_P450_sf"/>
</dbReference>
<dbReference type="Proteomes" id="UP000639643">
    <property type="component" value="Unassembled WGS sequence"/>
</dbReference>
<name>A0A8H6IQ44_9PEZI</name>
<dbReference type="EMBL" id="WIGM01001692">
    <property type="protein sequence ID" value="KAF6791372.1"/>
    <property type="molecule type" value="Genomic_DNA"/>
</dbReference>
<evidence type="ECO:0000256" key="2">
    <source>
        <dbReference type="ARBA" id="ARBA00010617"/>
    </source>
</evidence>
<dbReference type="PANTHER" id="PTHR46206">
    <property type="entry name" value="CYTOCHROME P450"/>
    <property type="match status" value="1"/>
</dbReference>
<reference evidence="10" key="1">
    <citation type="journal article" date="2020" name="Phytopathology">
        <title>Genome Sequence Resources of Colletotrichum truncatum, C. plurivorum, C. musicola, and C. sojae: Four Species Pathogenic to Soybean (Glycine max).</title>
        <authorList>
            <person name="Rogerio F."/>
            <person name="Boufleur T.R."/>
            <person name="Ciampi-Guillardi M."/>
            <person name="Sukno S.A."/>
            <person name="Thon M.R."/>
            <person name="Massola Junior N.S."/>
            <person name="Baroncelli R."/>
        </authorList>
    </citation>
    <scope>NUCLEOTIDE SEQUENCE</scope>
    <source>
        <strain evidence="10">LFN0074</strain>
    </source>
</reference>
<gene>
    <name evidence="10" type="ORF">CMUS01_16234</name>
</gene>
<dbReference type="GO" id="GO:0005506">
    <property type="term" value="F:iron ion binding"/>
    <property type="evidence" value="ECO:0007669"/>
    <property type="project" value="InterPro"/>
</dbReference>
<evidence type="ECO:0000256" key="1">
    <source>
        <dbReference type="ARBA" id="ARBA00001971"/>
    </source>
</evidence>